<organism evidence="2">
    <name type="scientific">Caenorhabditis brenneri</name>
    <name type="common">Nematode worm</name>
    <dbReference type="NCBI Taxonomy" id="135651"/>
    <lineage>
        <taxon>Eukaryota</taxon>
        <taxon>Metazoa</taxon>
        <taxon>Ecdysozoa</taxon>
        <taxon>Nematoda</taxon>
        <taxon>Chromadorea</taxon>
        <taxon>Rhabditida</taxon>
        <taxon>Rhabditina</taxon>
        <taxon>Rhabditomorpha</taxon>
        <taxon>Rhabditoidea</taxon>
        <taxon>Rhabditidae</taxon>
        <taxon>Peloderinae</taxon>
        <taxon>Caenorhabditis</taxon>
    </lineage>
</organism>
<evidence type="ECO:0000313" key="2">
    <source>
        <dbReference type="EMBL" id="ACI49098.1"/>
    </source>
</evidence>
<reference evidence="2" key="1">
    <citation type="journal article" date="2008" name="Genome Res.">
        <title>Multigenome DNA sequence conservation identifies Hox cis-regulatory elements.</title>
        <authorList>
            <person name="Kuntz S.G."/>
            <person name="Schwarz E.M."/>
            <person name="DeModena J.A."/>
            <person name="De Buysscher T."/>
            <person name="Trout D."/>
            <person name="Shizuya H."/>
            <person name="Sternberg P.W."/>
            <person name="Wold B.J."/>
        </authorList>
    </citation>
    <scope>NUCLEOTIDE SEQUENCE</scope>
    <source>
        <strain evidence="2">CB5161</strain>
    </source>
</reference>
<dbReference type="EMBL" id="FJ362364">
    <property type="protein sequence ID" value="ACI49098.1"/>
    <property type="molecule type" value="Genomic_DNA"/>
</dbReference>
<feature type="compositionally biased region" description="Polar residues" evidence="1">
    <location>
        <begin position="28"/>
        <end position="49"/>
    </location>
</feature>
<feature type="region of interest" description="Disordered" evidence="1">
    <location>
        <begin position="1"/>
        <end position="60"/>
    </location>
</feature>
<dbReference type="AlphaFoldDB" id="B6VBK5"/>
<proteinExistence type="predicted"/>
<sequence length="80" mass="8857">MGHPTEKATNISAEDFSSSDPIAPTGPHHQQSASEPGRVSSSTTSAQTPTHHHHQKGILNRLPDYFRDTVDWFIGYAIRF</sequence>
<accession>B6VBK5</accession>
<evidence type="ECO:0000256" key="1">
    <source>
        <dbReference type="SAM" id="MobiDB-lite"/>
    </source>
</evidence>
<name>B6VBK5_CAEBE</name>
<dbReference type="HOGENOM" id="CLU_066504_0_0_1"/>
<feature type="compositionally biased region" description="Polar residues" evidence="1">
    <location>
        <begin position="7"/>
        <end position="20"/>
    </location>
</feature>
<protein>
    <submittedName>
        <fullName evidence="2">Uncharacterized protein</fullName>
    </submittedName>
</protein>
<gene>
    <name evidence="2" type="ORF">Cbre_JD12.006</name>
</gene>